<dbReference type="AlphaFoldDB" id="A0A1H2RB13"/>
<evidence type="ECO:0000256" key="1">
    <source>
        <dbReference type="SAM" id="MobiDB-lite"/>
    </source>
</evidence>
<dbReference type="Proteomes" id="UP000182589">
    <property type="component" value="Unassembled WGS sequence"/>
</dbReference>
<keyword evidence="3" id="KW-1185">Reference proteome</keyword>
<feature type="compositionally biased region" description="Low complexity" evidence="1">
    <location>
        <begin position="100"/>
        <end position="119"/>
    </location>
</feature>
<gene>
    <name evidence="2" type="ORF">SAMN04489725_102246</name>
</gene>
<protein>
    <submittedName>
        <fullName evidence="2">Uncharacterized protein</fullName>
    </submittedName>
</protein>
<feature type="region of interest" description="Disordered" evidence="1">
    <location>
        <begin position="60"/>
        <end position="130"/>
    </location>
</feature>
<proteinExistence type="predicted"/>
<sequence>MKKWIWGVPMIACVLVGGAWYANHRVKQAVAAQVVTLLTQPQTKKEVQAMLKSLPSAASAGASVSRQPESTNHAATPASLGGAVAGSSNGTESDARDANPSHPSSKSSVSLSGKAPSASAVVNPEEQGAPQFQNREQAIQFAMSRFSEAELAEYARLYAQRGSLTPAEKEKIKEQILSHFTPAQIAALEAALGS</sequence>
<name>A0A1H2RB13_9BACL</name>
<reference evidence="3" key="1">
    <citation type="submission" date="2016-10" db="EMBL/GenBank/DDBJ databases">
        <authorList>
            <person name="Varghese N."/>
        </authorList>
    </citation>
    <scope>NUCLEOTIDE SEQUENCE [LARGE SCALE GENOMIC DNA]</scope>
    <source>
        <strain evidence="3">DSM 12489</strain>
    </source>
</reference>
<feature type="compositionally biased region" description="Polar residues" evidence="1">
    <location>
        <begin position="62"/>
        <end position="74"/>
    </location>
</feature>
<evidence type="ECO:0000313" key="2">
    <source>
        <dbReference type="EMBL" id="SDW16663.1"/>
    </source>
</evidence>
<dbReference type="EMBL" id="FNOJ01000002">
    <property type="protein sequence ID" value="SDW16663.1"/>
    <property type="molecule type" value="Genomic_DNA"/>
</dbReference>
<accession>A0A1H2RB13</accession>
<organism evidence="2 3">
    <name type="scientific">Alicyclobacillus hesperidum</name>
    <dbReference type="NCBI Taxonomy" id="89784"/>
    <lineage>
        <taxon>Bacteria</taxon>
        <taxon>Bacillati</taxon>
        <taxon>Bacillota</taxon>
        <taxon>Bacilli</taxon>
        <taxon>Bacillales</taxon>
        <taxon>Alicyclobacillaceae</taxon>
        <taxon>Alicyclobacillus</taxon>
    </lineage>
</organism>
<dbReference type="RefSeq" id="WP_074691616.1">
    <property type="nucleotide sequence ID" value="NZ_FNOJ01000002.1"/>
</dbReference>
<evidence type="ECO:0000313" key="3">
    <source>
        <dbReference type="Proteomes" id="UP000182589"/>
    </source>
</evidence>